<evidence type="ECO:0000313" key="8">
    <source>
        <dbReference type="Proteomes" id="UP000316621"/>
    </source>
</evidence>
<keyword evidence="8" id="KW-1185">Reference proteome</keyword>
<feature type="region of interest" description="Disordered" evidence="5">
    <location>
        <begin position="129"/>
        <end position="161"/>
    </location>
</feature>
<dbReference type="PANTHER" id="PTHR11880">
    <property type="entry name" value="RIBOSOMAL PROTEIN S19P FAMILY MEMBER"/>
    <property type="match status" value="1"/>
</dbReference>
<organism evidence="7 8">
    <name type="scientific">Papaver somniferum</name>
    <name type="common">Opium poppy</name>
    <dbReference type="NCBI Taxonomy" id="3469"/>
    <lineage>
        <taxon>Eukaryota</taxon>
        <taxon>Viridiplantae</taxon>
        <taxon>Streptophyta</taxon>
        <taxon>Embryophyta</taxon>
        <taxon>Tracheophyta</taxon>
        <taxon>Spermatophyta</taxon>
        <taxon>Magnoliopsida</taxon>
        <taxon>Ranunculales</taxon>
        <taxon>Papaveraceae</taxon>
        <taxon>Papaveroideae</taxon>
        <taxon>Papaver</taxon>
    </lineage>
</organism>
<gene>
    <name evidence="7" type="ORF">C5167_025017</name>
</gene>
<dbReference type="GO" id="GO:0000028">
    <property type="term" value="P:ribosomal small subunit assembly"/>
    <property type="evidence" value="ECO:0007669"/>
    <property type="project" value="TreeGrafter"/>
</dbReference>
<dbReference type="Gene3D" id="3.30.860.10">
    <property type="entry name" value="30s Ribosomal Protein S19, Chain A"/>
    <property type="match status" value="1"/>
</dbReference>
<dbReference type="InterPro" id="IPR002222">
    <property type="entry name" value="Ribosomal_uS19"/>
</dbReference>
<dbReference type="Pfam" id="PF00271">
    <property type="entry name" value="Helicase_C"/>
    <property type="match status" value="1"/>
</dbReference>
<dbReference type="SUPFAM" id="SSF54570">
    <property type="entry name" value="Ribosomal protein S19"/>
    <property type="match status" value="1"/>
</dbReference>
<dbReference type="PANTHER" id="PTHR11880:SF8">
    <property type="entry name" value="SMALL RIBOSOMAL SUBUNIT PROTEIN US19M"/>
    <property type="match status" value="1"/>
</dbReference>
<name>A0A4Y7JT68_PAPSO</name>
<dbReference type="GO" id="GO:0003735">
    <property type="term" value="F:structural constituent of ribosome"/>
    <property type="evidence" value="ECO:0007669"/>
    <property type="project" value="InterPro"/>
</dbReference>
<dbReference type="InterPro" id="IPR001650">
    <property type="entry name" value="Helicase_C-like"/>
</dbReference>
<proteinExistence type="inferred from homology"/>
<keyword evidence="3 4" id="KW-0687">Ribonucleoprotein</keyword>
<protein>
    <recommendedName>
        <fullName evidence="6">Helicase C-terminal domain-containing protein</fullName>
    </recommendedName>
</protein>
<keyword evidence="2 4" id="KW-0689">Ribosomal protein</keyword>
<evidence type="ECO:0000259" key="6">
    <source>
        <dbReference type="Pfam" id="PF00271"/>
    </source>
</evidence>
<dbReference type="InterPro" id="IPR023575">
    <property type="entry name" value="Ribosomal_uS19_SF"/>
</dbReference>
<dbReference type="Gene3D" id="3.40.50.300">
    <property type="entry name" value="P-loop containing nucleotide triphosphate hydrolases"/>
    <property type="match status" value="1"/>
</dbReference>
<dbReference type="GO" id="GO:0005763">
    <property type="term" value="C:mitochondrial small ribosomal subunit"/>
    <property type="evidence" value="ECO:0007669"/>
    <property type="project" value="TreeGrafter"/>
</dbReference>
<sequence length="290" mass="32254">MAKNLKTHLFSSLIKSELGFNQSTIINPISSNRGISSSIIKQQDLIIPSSGFLHQRRFSTSNLPNKSGVGGGGDDNNVRAVIVTWARATTITPCMVGMTVAIHNGKDHIIRSVNERMVGHKYGEFAPTRTFHGHTIKGGNEKGKKGGGGGDKGKGKGGRLQRPKKTLKELLMKRKNVKVLGLRAFLKSKELRSYYMLVSSPHEQVDWLTETTHSYYFTVSAMQGDMPQNERDAVMKEFRSGNTRVLIIADVWARGLMFNRVLQYTLCVVMISGFPETESSTTVLKYMRCQ</sequence>
<dbReference type="PRINTS" id="PR00975">
    <property type="entry name" value="RIBOSOMALS19"/>
</dbReference>
<dbReference type="STRING" id="3469.A0A4Y7JT68"/>
<feature type="domain" description="Helicase C-terminal" evidence="6">
    <location>
        <begin position="203"/>
        <end position="261"/>
    </location>
</feature>
<dbReference type="HAMAP" id="MF_00531">
    <property type="entry name" value="Ribosomal_uS19"/>
    <property type="match status" value="1"/>
</dbReference>
<reference evidence="7 8" key="1">
    <citation type="journal article" date="2018" name="Science">
        <title>The opium poppy genome and morphinan production.</title>
        <authorList>
            <person name="Guo L."/>
            <person name="Winzer T."/>
            <person name="Yang X."/>
            <person name="Li Y."/>
            <person name="Ning Z."/>
            <person name="He Z."/>
            <person name="Teodor R."/>
            <person name="Lu Y."/>
            <person name="Bowser T.A."/>
            <person name="Graham I.A."/>
            <person name="Ye K."/>
        </authorList>
    </citation>
    <scope>NUCLEOTIDE SEQUENCE [LARGE SCALE GENOMIC DNA]</scope>
    <source>
        <strain evidence="8">cv. HN1</strain>
        <tissue evidence="7">Leaves</tissue>
    </source>
</reference>
<dbReference type="EMBL" id="CM010719">
    <property type="protein sequence ID" value="RZC63260.1"/>
    <property type="molecule type" value="Genomic_DNA"/>
</dbReference>
<dbReference type="AlphaFoldDB" id="A0A4Y7JT68"/>
<dbReference type="Gramene" id="RZC63260">
    <property type="protein sequence ID" value="RZC63260"/>
    <property type="gene ID" value="C5167_025017"/>
</dbReference>
<comment type="similarity">
    <text evidence="1 4">Belongs to the universal ribosomal protein uS19 family.</text>
</comment>
<dbReference type="InterPro" id="IPR027417">
    <property type="entry name" value="P-loop_NTPase"/>
</dbReference>
<accession>A0A4Y7JT68</accession>
<dbReference type="GO" id="GO:0006412">
    <property type="term" value="P:translation"/>
    <property type="evidence" value="ECO:0007669"/>
    <property type="project" value="InterPro"/>
</dbReference>
<dbReference type="SUPFAM" id="SSF52540">
    <property type="entry name" value="P-loop containing nucleoside triphosphate hydrolases"/>
    <property type="match status" value="1"/>
</dbReference>
<evidence type="ECO:0000313" key="7">
    <source>
        <dbReference type="EMBL" id="RZC63260.1"/>
    </source>
</evidence>
<evidence type="ECO:0000256" key="4">
    <source>
        <dbReference type="RuleBase" id="RU003485"/>
    </source>
</evidence>
<evidence type="ECO:0000256" key="2">
    <source>
        <dbReference type="ARBA" id="ARBA00022980"/>
    </source>
</evidence>
<evidence type="ECO:0000256" key="5">
    <source>
        <dbReference type="SAM" id="MobiDB-lite"/>
    </source>
</evidence>
<dbReference type="Proteomes" id="UP000316621">
    <property type="component" value="Chromosome 5"/>
</dbReference>
<evidence type="ECO:0000256" key="3">
    <source>
        <dbReference type="ARBA" id="ARBA00023274"/>
    </source>
</evidence>
<evidence type="ECO:0000256" key="1">
    <source>
        <dbReference type="ARBA" id="ARBA00007345"/>
    </source>
</evidence>
<dbReference type="Pfam" id="PF00203">
    <property type="entry name" value="Ribosomal_S19"/>
    <property type="match status" value="1"/>
</dbReference>